<dbReference type="SUPFAM" id="SSF55729">
    <property type="entry name" value="Acyl-CoA N-acyltransferases (Nat)"/>
    <property type="match status" value="1"/>
</dbReference>
<feature type="domain" description="N-acetyltransferase" evidence="1">
    <location>
        <begin position="1"/>
        <end position="163"/>
    </location>
</feature>
<evidence type="ECO:0000313" key="2">
    <source>
        <dbReference type="EMBL" id="MDV2884536.1"/>
    </source>
</evidence>
<organism evidence="2 3">
    <name type="scientific">Alkalihalophilus pseudofirmus</name>
    <name type="common">Bacillus pseudofirmus</name>
    <dbReference type="NCBI Taxonomy" id="79885"/>
    <lineage>
        <taxon>Bacteria</taxon>
        <taxon>Bacillati</taxon>
        <taxon>Bacillota</taxon>
        <taxon>Bacilli</taxon>
        <taxon>Bacillales</taxon>
        <taxon>Bacillaceae</taxon>
        <taxon>Alkalihalophilus</taxon>
    </lineage>
</organism>
<reference evidence="2" key="1">
    <citation type="submission" date="2023-10" db="EMBL/GenBank/DDBJ databases">
        <title>Screening of Alkalihalophilus pseudofirmusBZ-TG-HK211 and Its Alleviation of Salt Stress on Rapeseed Growth.</title>
        <authorList>
            <person name="Zhao B."/>
            <person name="Guo T."/>
        </authorList>
    </citation>
    <scope>NUCLEOTIDE SEQUENCE</scope>
    <source>
        <strain evidence="2">BZ-TG-HK211</strain>
    </source>
</reference>
<accession>A0AAJ2KWM8</accession>
<evidence type="ECO:0000259" key="1">
    <source>
        <dbReference type="PROSITE" id="PS51186"/>
    </source>
</evidence>
<evidence type="ECO:0000313" key="3">
    <source>
        <dbReference type="Proteomes" id="UP001285636"/>
    </source>
</evidence>
<dbReference type="EMBL" id="JAWJAY010000001">
    <property type="protein sequence ID" value="MDV2884536.1"/>
    <property type="molecule type" value="Genomic_DNA"/>
</dbReference>
<dbReference type="PROSITE" id="PS51186">
    <property type="entry name" value="GNAT"/>
    <property type="match status" value="1"/>
</dbReference>
<dbReference type="RefSeq" id="WP_022627404.1">
    <property type="nucleotide sequence ID" value="NZ_CP144224.1"/>
</dbReference>
<dbReference type="Pfam" id="PF00583">
    <property type="entry name" value="Acetyltransf_1"/>
    <property type="match status" value="1"/>
</dbReference>
<dbReference type="CDD" id="cd04301">
    <property type="entry name" value="NAT_SF"/>
    <property type="match status" value="1"/>
</dbReference>
<proteinExistence type="predicted"/>
<name>A0AAJ2KWM8_ALKPS</name>
<comment type="caution">
    <text evidence="2">The sequence shown here is derived from an EMBL/GenBank/DDBJ whole genome shotgun (WGS) entry which is preliminary data.</text>
</comment>
<sequence>MNIRKANVADAAGIAKVHVDSWRTTYKGLFSDKLLAGLSYEEREKSWIKQIPTGHVFVAENDNSEVIGFAAGGKERSGNYEGYDGELHIIYLLKDYQGQGIGVHLVRQVVDEMIRSGYQSMLCLVLEGNPSRYFYEAIGGKLIDRVEGEIRGEKVIDLVYGWDHLDSFKGD</sequence>
<gene>
    <name evidence="2" type="ORF">RYX45_05050</name>
</gene>
<dbReference type="InterPro" id="IPR016181">
    <property type="entry name" value="Acyl_CoA_acyltransferase"/>
</dbReference>
<protein>
    <submittedName>
        <fullName evidence="2">GNAT family N-acetyltransferase</fullName>
    </submittedName>
</protein>
<dbReference type="AlphaFoldDB" id="A0AAJ2KWM8"/>
<dbReference type="GO" id="GO:0016747">
    <property type="term" value="F:acyltransferase activity, transferring groups other than amino-acyl groups"/>
    <property type="evidence" value="ECO:0007669"/>
    <property type="project" value="InterPro"/>
</dbReference>
<dbReference type="Gene3D" id="3.40.630.30">
    <property type="match status" value="1"/>
</dbReference>
<dbReference type="InterPro" id="IPR000182">
    <property type="entry name" value="GNAT_dom"/>
</dbReference>
<dbReference type="Proteomes" id="UP001285636">
    <property type="component" value="Unassembled WGS sequence"/>
</dbReference>